<comment type="catalytic activity">
    <reaction evidence="7">
        <text>urea(in) = urea(out)</text>
        <dbReference type="Rhea" id="RHEA:32799"/>
        <dbReference type="ChEBI" id="CHEBI:16199"/>
    </reaction>
</comment>
<evidence type="ECO:0000313" key="14">
    <source>
        <dbReference type="Proteomes" id="UP001158576"/>
    </source>
</evidence>
<dbReference type="EMBL" id="OU015567">
    <property type="protein sequence ID" value="CAG5110647.1"/>
    <property type="molecule type" value="Genomic_DNA"/>
</dbReference>
<evidence type="ECO:0000256" key="7">
    <source>
        <dbReference type="ARBA" id="ARBA00033993"/>
    </source>
</evidence>
<comment type="subcellular location">
    <subcellularLocation>
        <location evidence="1">Membrane</location>
        <topology evidence="1">Multi-pass membrane protein</topology>
    </subcellularLocation>
</comment>
<keyword evidence="14" id="KW-1185">Reference proteome</keyword>
<evidence type="ECO:0000256" key="1">
    <source>
        <dbReference type="ARBA" id="ARBA00004141"/>
    </source>
</evidence>
<dbReference type="PANTHER" id="PTHR43829:SF9">
    <property type="entry name" value="AQUAPORIN-9"/>
    <property type="match status" value="1"/>
</dbReference>
<evidence type="ECO:0000256" key="9">
    <source>
        <dbReference type="ARBA" id="ARBA00049405"/>
    </source>
</evidence>
<protein>
    <submittedName>
        <fullName evidence="12">Oidioi.mRNA.OKI2018_I69.chr2.g5028.t1.cds</fullName>
    </submittedName>
    <submittedName>
        <fullName evidence="13">Oidioi.mRNA.OKI2018_I69.chr2.g5029.t1.cds</fullName>
    </submittedName>
</protein>
<comment type="similarity">
    <text evidence="2 10">Belongs to the MIP/aquaporin (TC 1.A.8) family.</text>
</comment>
<feature type="transmembrane region" description="Helical" evidence="11">
    <location>
        <begin position="189"/>
        <end position="206"/>
    </location>
</feature>
<dbReference type="Pfam" id="PF00230">
    <property type="entry name" value="MIP"/>
    <property type="match status" value="1"/>
</dbReference>
<feature type="transmembrane region" description="Helical" evidence="11">
    <location>
        <begin position="159"/>
        <end position="177"/>
    </location>
</feature>
<comment type="catalytic activity">
    <reaction evidence="9">
        <text>glycerol(in) = glycerol(out)</text>
        <dbReference type="Rhea" id="RHEA:29675"/>
        <dbReference type="ChEBI" id="CHEBI:17754"/>
    </reaction>
</comment>
<dbReference type="InterPro" id="IPR000425">
    <property type="entry name" value="MIP"/>
</dbReference>
<evidence type="ECO:0000256" key="5">
    <source>
        <dbReference type="ARBA" id="ARBA00022989"/>
    </source>
</evidence>
<feature type="transmembrane region" description="Helical" evidence="11">
    <location>
        <begin position="49"/>
        <end position="68"/>
    </location>
</feature>
<feature type="transmembrane region" description="Helical" evidence="11">
    <location>
        <begin position="98"/>
        <end position="122"/>
    </location>
</feature>
<comment type="catalytic activity">
    <reaction evidence="8">
        <text>H2O(in) = H2O(out)</text>
        <dbReference type="Rhea" id="RHEA:29667"/>
        <dbReference type="ChEBI" id="CHEBI:15377"/>
    </reaction>
</comment>
<feature type="transmembrane region" description="Helical" evidence="11">
    <location>
        <begin position="239"/>
        <end position="261"/>
    </location>
</feature>
<dbReference type="SUPFAM" id="SSF81338">
    <property type="entry name" value="Aquaporin-like"/>
    <property type="match status" value="1"/>
</dbReference>
<evidence type="ECO:0000256" key="2">
    <source>
        <dbReference type="ARBA" id="ARBA00006175"/>
    </source>
</evidence>
<sequence length="307" mass="33052">MSFEALIKQKCRISNPMIRICLAEFFGTFILCLVGNGAVHEGAYKETGIFAVCFAYGLAVAFGIYASAGVSGGHVNPAVTIAMATLGRLGKTAGENAVMFLLYSISQIMGAFLSCFFVYGAYKAEEEYLTSNKNLSSHDLTGFYATWPTGDFEISAGNLFFDQVIGTWILITVIFSVTDNRNANPGGAAPLLIGLAACTIGLSYGANGGGAINPARDLGPRLFSLIMYGTEAIAGSGHFFWIPLVAPLVGGVIGSLCYLFVISAHWPEEEENEEEYQKVSDGPVVNEENINVEMIRTTSEIQRQEFY</sequence>
<gene>
    <name evidence="12" type="ORF">OKIOD_LOCUS13793</name>
    <name evidence="13" type="ORF">OKIOD_LOCUS13794</name>
</gene>
<dbReference type="Proteomes" id="UP001158576">
    <property type="component" value="Chromosome 2"/>
</dbReference>
<evidence type="ECO:0000256" key="8">
    <source>
        <dbReference type="ARBA" id="ARBA00034651"/>
    </source>
</evidence>
<dbReference type="InterPro" id="IPR022357">
    <property type="entry name" value="MIP_CS"/>
</dbReference>
<evidence type="ECO:0000256" key="10">
    <source>
        <dbReference type="RuleBase" id="RU000477"/>
    </source>
</evidence>
<dbReference type="Gene3D" id="1.20.1080.10">
    <property type="entry name" value="Glycerol uptake facilitator protein"/>
    <property type="match status" value="1"/>
</dbReference>
<evidence type="ECO:0000256" key="6">
    <source>
        <dbReference type="ARBA" id="ARBA00023136"/>
    </source>
</evidence>
<organism evidence="13 14">
    <name type="scientific">Oikopleura dioica</name>
    <name type="common">Tunicate</name>
    <dbReference type="NCBI Taxonomy" id="34765"/>
    <lineage>
        <taxon>Eukaryota</taxon>
        <taxon>Metazoa</taxon>
        <taxon>Chordata</taxon>
        <taxon>Tunicata</taxon>
        <taxon>Appendicularia</taxon>
        <taxon>Copelata</taxon>
        <taxon>Oikopleuridae</taxon>
        <taxon>Oikopleura</taxon>
    </lineage>
</organism>
<evidence type="ECO:0000313" key="12">
    <source>
        <dbReference type="EMBL" id="CAG5110646.1"/>
    </source>
</evidence>
<dbReference type="CDD" id="cd00333">
    <property type="entry name" value="MIP"/>
    <property type="match status" value="1"/>
</dbReference>
<keyword evidence="3 10" id="KW-0813">Transport</keyword>
<dbReference type="InterPro" id="IPR023271">
    <property type="entry name" value="Aquaporin-like"/>
</dbReference>
<evidence type="ECO:0000256" key="4">
    <source>
        <dbReference type="ARBA" id="ARBA00022692"/>
    </source>
</evidence>
<reference evidence="13 14" key="1">
    <citation type="submission" date="2021-04" db="EMBL/GenBank/DDBJ databases">
        <authorList>
            <person name="Bliznina A."/>
        </authorList>
    </citation>
    <scope>NUCLEOTIDE SEQUENCE [LARGE SCALE GENOMIC DNA]</scope>
</reference>
<keyword evidence="5 11" id="KW-1133">Transmembrane helix</keyword>
<name>A0ABN7T4Z5_OIKDI</name>
<dbReference type="InterPro" id="IPR050363">
    <property type="entry name" value="MIP/Aquaporin"/>
</dbReference>
<dbReference type="PROSITE" id="PS00221">
    <property type="entry name" value="MIP"/>
    <property type="match status" value="1"/>
</dbReference>
<feature type="transmembrane region" description="Helical" evidence="11">
    <location>
        <begin position="20"/>
        <end position="37"/>
    </location>
</feature>
<proteinExistence type="inferred from homology"/>
<keyword evidence="6 11" id="KW-0472">Membrane</keyword>
<dbReference type="PANTHER" id="PTHR43829">
    <property type="entry name" value="AQUAPORIN OR AQUAGLYCEROPORIN RELATED"/>
    <property type="match status" value="1"/>
</dbReference>
<keyword evidence="4 10" id="KW-0812">Transmembrane</keyword>
<dbReference type="PRINTS" id="PR00783">
    <property type="entry name" value="MINTRINSICP"/>
</dbReference>
<accession>A0ABN7T4Z5</accession>
<evidence type="ECO:0000256" key="11">
    <source>
        <dbReference type="SAM" id="Phobius"/>
    </source>
</evidence>
<evidence type="ECO:0000313" key="13">
    <source>
        <dbReference type="EMBL" id="CAG5110647.1"/>
    </source>
</evidence>
<evidence type="ECO:0000256" key="3">
    <source>
        <dbReference type="ARBA" id="ARBA00022448"/>
    </source>
</evidence>
<dbReference type="EMBL" id="OU015567">
    <property type="protein sequence ID" value="CAG5110646.1"/>
    <property type="molecule type" value="Genomic_DNA"/>
</dbReference>